<evidence type="ECO:0000259" key="4">
    <source>
        <dbReference type="PROSITE" id="PS50102"/>
    </source>
</evidence>
<dbReference type="PROSITE" id="PS50102">
    <property type="entry name" value="RRM"/>
    <property type="match status" value="1"/>
</dbReference>
<dbReference type="InterPro" id="IPR000504">
    <property type="entry name" value="RRM_dom"/>
</dbReference>
<feature type="region of interest" description="Disordered" evidence="3">
    <location>
        <begin position="636"/>
        <end position="656"/>
    </location>
</feature>
<dbReference type="Pfam" id="PF12937">
    <property type="entry name" value="F-box-like"/>
    <property type="match status" value="1"/>
</dbReference>
<dbReference type="InterPro" id="IPR032675">
    <property type="entry name" value="LRR_dom_sf"/>
</dbReference>
<dbReference type="SUPFAM" id="SSF52047">
    <property type="entry name" value="RNI-like"/>
    <property type="match status" value="2"/>
</dbReference>
<keyword evidence="2" id="KW-0694">RNA-binding</keyword>
<dbReference type="InterPro" id="IPR006553">
    <property type="entry name" value="Leu-rich_rpt_Cys-con_subtyp"/>
</dbReference>
<feature type="domain" description="RRM" evidence="4">
    <location>
        <begin position="90"/>
        <end position="169"/>
    </location>
</feature>
<dbReference type="Pfam" id="PF00076">
    <property type="entry name" value="RRM_1"/>
    <property type="match status" value="1"/>
</dbReference>
<dbReference type="Gene3D" id="3.30.70.330">
    <property type="match status" value="1"/>
</dbReference>
<evidence type="ECO:0000256" key="3">
    <source>
        <dbReference type="SAM" id="MobiDB-lite"/>
    </source>
</evidence>
<feature type="compositionally biased region" description="Acidic residues" evidence="3">
    <location>
        <begin position="645"/>
        <end position="656"/>
    </location>
</feature>
<dbReference type="PROSITE" id="PS50181">
    <property type="entry name" value="FBOX"/>
    <property type="match status" value="1"/>
</dbReference>
<dbReference type="CDD" id="cd09917">
    <property type="entry name" value="F-box_SF"/>
    <property type="match status" value="1"/>
</dbReference>
<dbReference type="RefSeq" id="XP_065663911.1">
    <property type="nucleotide sequence ID" value="XM_065807839.1"/>
</dbReference>
<dbReference type="InterPro" id="IPR035979">
    <property type="entry name" value="RBD_domain_sf"/>
</dbReference>
<dbReference type="Gene3D" id="3.80.10.10">
    <property type="entry name" value="Ribonuclease Inhibitor"/>
    <property type="match status" value="2"/>
</dbReference>
<protein>
    <submittedName>
        <fullName evidence="7">Uncharacterized protein LOC100214127 isoform X4</fullName>
    </submittedName>
</protein>
<dbReference type="SMART" id="SM00367">
    <property type="entry name" value="LRR_CC"/>
    <property type="match status" value="8"/>
</dbReference>
<dbReference type="GeneID" id="100214127"/>
<organism evidence="6 7">
    <name type="scientific">Hydra vulgaris</name>
    <name type="common">Hydra</name>
    <name type="synonym">Hydra attenuata</name>
    <dbReference type="NCBI Taxonomy" id="6087"/>
    <lineage>
        <taxon>Eukaryota</taxon>
        <taxon>Metazoa</taxon>
        <taxon>Cnidaria</taxon>
        <taxon>Hydrozoa</taxon>
        <taxon>Hydroidolina</taxon>
        <taxon>Anthoathecata</taxon>
        <taxon>Aplanulata</taxon>
        <taxon>Hydridae</taxon>
        <taxon>Hydra</taxon>
    </lineage>
</organism>
<gene>
    <name evidence="7" type="primary">LOC100214127</name>
</gene>
<evidence type="ECO:0000313" key="7">
    <source>
        <dbReference type="RefSeq" id="XP_065663911.1"/>
    </source>
</evidence>
<accession>A0ABM4CPX3</accession>
<keyword evidence="1" id="KW-0833">Ubl conjugation pathway</keyword>
<evidence type="ECO:0000313" key="6">
    <source>
        <dbReference type="Proteomes" id="UP001652625"/>
    </source>
</evidence>
<dbReference type="SMART" id="SM00256">
    <property type="entry name" value="FBOX"/>
    <property type="match status" value="1"/>
</dbReference>
<dbReference type="SUPFAM" id="SSF81383">
    <property type="entry name" value="F-box domain"/>
    <property type="match status" value="1"/>
</dbReference>
<proteinExistence type="predicted"/>
<dbReference type="SUPFAM" id="SSF54928">
    <property type="entry name" value="RNA-binding domain, RBD"/>
    <property type="match status" value="1"/>
</dbReference>
<evidence type="ECO:0000256" key="1">
    <source>
        <dbReference type="ARBA" id="ARBA00022786"/>
    </source>
</evidence>
<keyword evidence="6" id="KW-1185">Reference proteome</keyword>
<name>A0ABM4CPX3_HYDVU</name>
<evidence type="ECO:0000256" key="2">
    <source>
        <dbReference type="PROSITE-ProRule" id="PRU00176"/>
    </source>
</evidence>
<feature type="domain" description="F-box" evidence="5">
    <location>
        <begin position="207"/>
        <end position="251"/>
    </location>
</feature>
<evidence type="ECO:0000259" key="5">
    <source>
        <dbReference type="PROSITE" id="PS50181"/>
    </source>
</evidence>
<dbReference type="InterPro" id="IPR012677">
    <property type="entry name" value="Nucleotide-bd_a/b_plait_sf"/>
</dbReference>
<dbReference type="Proteomes" id="UP001652625">
    <property type="component" value="Chromosome 10"/>
</dbReference>
<reference evidence="7" key="1">
    <citation type="submission" date="2025-08" db="UniProtKB">
        <authorList>
            <consortium name="RefSeq"/>
        </authorList>
    </citation>
    <scope>IDENTIFICATION</scope>
</reference>
<dbReference type="PANTHER" id="PTHR13318:SF247">
    <property type="entry name" value="GH16156P"/>
    <property type="match status" value="1"/>
</dbReference>
<sequence>MKFEIKKQYFGKILKKLYTLNARSIQEGLFLLLRKHNLEIKNILSQNRSIIMVMFAPVVEVNPDQELQKQSLSNAAIDFCVQKKLDSNFCKVFVRNIGFTVRDRDFWNFFEYFGKVLRATIVRDRKTRKSKGYGFVVFSNPLDADRAINAKKHEITLEGRLLVVKKAEKRNGGKDKNKEVLKEAANYFMAEEEKKTVDTFKVEKQNNCYINKLHDDLFFHIFSYLDLKTKIKMELVCKRWRQISLDNWNCIHYLNFKGFFNTSNRLSGLNDNILVAILKKGCNNLKSVDFSASPYVITKISFFMIGKVCKQLQQLNISRTCIQNKTLKYLGENLLQLQVLKMDRCLNVGEKGFWWMFKGLKHLEILSVTESSRLIGKCLFMLHSSLKVVDFSNCSRLNDGGICNLTKSCPNLSSVNLSFCISLSDQSLVFLSQRCSSINNLNLCGLSKAVTHQGFKSLKELKNLVKLNISRNINVNDEVIETIGMSCNKIQSLNIESCHPNLTCAGINALAYYDSLVELNISYINDVCDTCISSISFIHKLQTLLARCCVKLTNNGVSKCLLHLQDLMLFDLSSCYLIDDYLVQEVIQARCQDIEIILGGTGVTENGAAALCQKLVCCKASLICLSNGMLRNDRDPTSAAPFFPESDEEDDGDEEEEKELEKIVTIEPSLNFNITSPVSNIDEYGEPLWVIEKPQSLTPMLAQNAISIKNDKVCEELALVQSSNVIDSYINQNKSIKSESKNDTKKESDVEDWDAEVDEHRVWEIPTDSFKNYDVFDEDEYALMCDDGFNELLG</sequence>
<dbReference type="InterPro" id="IPR001810">
    <property type="entry name" value="F-box_dom"/>
</dbReference>
<dbReference type="PANTHER" id="PTHR13318">
    <property type="entry name" value="PARTNER OF PAIRED, ISOFORM B-RELATED"/>
    <property type="match status" value="1"/>
</dbReference>
<dbReference type="InterPro" id="IPR036047">
    <property type="entry name" value="F-box-like_dom_sf"/>
</dbReference>
<dbReference type="SMART" id="SM00360">
    <property type="entry name" value="RRM"/>
    <property type="match status" value="1"/>
</dbReference>